<evidence type="ECO:0000256" key="4">
    <source>
        <dbReference type="ARBA" id="ARBA00060888"/>
    </source>
</evidence>
<dbReference type="PANTHER" id="PTHR43334:SF1">
    <property type="entry name" value="3-HYDROXYPROPIONATE--COA LIGASE [ADP-FORMING]"/>
    <property type="match status" value="1"/>
</dbReference>
<dbReference type="Gene3D" id="3.40.50.720">
    <property type="entry name" value="NAD(P)-binding Rossmann-like Domain"/>
    <property type="match status" value="1"/>
</dbReference>
<evidence type="ECO:0000256" key="5">
    <source>
        <dbReference type="PROSITE-ProRule" id="PRU00409"/>
    </source>
</evidence>
<protein>
    <submittedName>
        <fullName evidence="7">Acetate--CoA ligase family protein</fullName>
    </submittedName>
</protein>
<reference evidence="7 8" key="1">
    <citation type="submission" date="2023-04" db="EMBL/GenBank/DDBJ databases">
        <authorList>
            <person name="Hsu D."/>
        </authorList>
    </citation>
    <scope>NUCLEOTIDE SEQUENCE [LARGE SCALE GENOMIC DNA]</scope>
    <source>
        <strain evidence="7 8">MK1</strain>
    </source>
</reference>
<dbReference type="FunFam" id="3.30.1490.20:FF:000020">
    <property type="entry name" value="Protein lysine acetyltransferase"/>
    <property type="match status" value="1"/>
</dbReference>
<dbReference type="GO" id="GO:0043758">
    <property type="term" value="F:acetate-CoA ligase (ADP-forming) activity"/>
    <property type="evidence" value="ECO:0007669"/>
    <property type="project" value="InterPro"/>
</dbReference>
<dbReference type="SMART" id="SM00881">
    <property type="entry name" value="CoA_binding"/>
    <property type="match status" value="1"/>
</dbReference>
<feature type="domain" description="ATP-grasp" evidence="6">
    <location>
        <begin position="508"/>
        <end position="544"/>
    </location>
</feature>
<dbReference type="GO" id="GO:0005524">
    <property type="term" value="F:ATP binding"/>
    <property type="evidence" value="ECO:0007669"/>
    <property type="project" value="UniProtKB-UniRule"/>
</dbReference>
<dbReference type="InterPro" id="IPR043938">
    <property type="entry name" value="Ligase_CoA_dom"/>
</dbReference>
<dbReference type="PANTHER" id="PTHR43334">
    <property type="entry name" value="ACETATE--COA LIGASE [ADP-FORMING]"/>
    <property type="match status" value="1"/>
</dbReference>
<keyword evidence="3 5" id="KW-0067">ATP-binding</keyword>
<evidence type="ECO:0000313" key="7">
    <source>
        <dbReference type="EMBL" id="WRO23673.1"/>
    </source>
</evidence>
<dbReference type="InterPro" id="IPR011761">
    <property type="entry name" value="ATP-grasp"/>
</dbReference>
<dbReference type="PROSITE" id="PS50975">
    <property type="entry name" value="ATP_GRASP"/>
    <property type="match status" value="1"/>
</dbReference>
<evidence type="ECO:0000256" key="2">
    <source>
        <dbReference type="ARBA" id="ARBA00022741"/>
    </source>
</evidence>
<dbReference type="AlphaFoldDB" id="A0AAU0UTA5"/>
<proteinExistence type="inferred from homology"/>
<dbReference type="Gene3D" id="3.30.470.20">
    <property type="entry name" value="ATP-grasp fold, B domain"/>
    <property type="match status" value="1"/>
</dbReference>
<dbReference type="InterPro" id="IPR051538">
    <property type="entry name" value="Acyl-CoA_Synth/Transferase"/>
</dbReference>
<gene>
    <name evidence="7" type="ORF">MFMK1_003540</name>
</gene>
<dbReference type="SUPFAM" id="SSF51735">
    <property type="entry name" value="NAD(P)-binding Rossmann-fold domains"/>
    <property type="match status" value="1"/>
</dbReference>
<keyword evidence="1 7" id="KW-0436">Ligase</keyword>
<evidence type="ECO:0000256" key="1">
    <source>
        <dbReference type="ARBA" id="ARBA00022598"/>
    </source>
</evidence>
<dbReference type="EMBL" id="CP121694">
    <property type="protein sequence ID" value="WRO23673.1"/>
    <property type="molecule type" value="Genomic_DNA"/>
</dbReference>
<dbReference type="InterPro" id="IPR013815">
    <property type="entry name" value="ATP_grasp_subdomain_1"/>
</dbReference>
<evidence type="ECO:0000256" key="3">
    <source>
        <dbReference type="ARBA" id="ARBA00022840"/>
    </source>
</evidence>
<keyword evidence="2 5" id="KW-0547">Nucleotide-binding</keyword>
<evidence type="ECO:0000313" key="8">
    <source>
        <dbReference type="Proteomes" id="UP001329915"/>
    </source>
</evidence>
<accession>A0AAU0UTA5</accession>
<dbReference type="Pfam" id="PF13380">
    <property type="entry name" value="CoA_binding_2"/>
    <property type="match status" value="1"/>
</dbReference>
<comment type="similarity">
    <text evidence="4">In the N-terminal section; belongs to the acetate CoA ligase alpha subunit family.</text>
</comment>
<dbReference type="KEGG" id="dbc:MFMK1_003540"/>
<dbReference type="Gene3D" id="3.40.50.261">
    <property type="entry name" value="Succinyl-CoA synthetase domains"/>
    <property type="match status" value="2"/>
</dbReference>
<dbReference type="InterPro" id="IPR036291">
    <property type="entry name" value="NAD(P)-bd_dom_sf"/>
</dbReference>
<dbReference type="RefSeq" id="WP_366923049.1">
    <property type="nucleotide sequence ID" value="NZ_CP121694.1"/>
</dbReference>
<dbReference type="GO" id="GO:0046872">
    <property type="term" value="F:metal ion binding"/>
    <property type="evidence" value="ECO:0007669"/>
    <property type="project" value="InterPro"/>
</dbReference>
<dbReference type="InterPro" id="IPR032875">
    <property type="entry name" value="Succ_CoA_lig_flav_dom"/>
</dbReference>
<keyword evidence="8" id="KW-1185">Reference proteome</keyword>
<dbReference type="Gene3D" id="3.30.1490.20">
    <property type="entry name" value="ATP-grasp fold, A domain"/>
    <property type="match status" value="1"/>
</dbReference>
<name>A0AAU0UTA5_9FIRM</name>
<evidence type="ECO:0000259" key="6">
    <source>
        <dbReference type="PROSITE" id="PS50975"/>
    </source>
</evidence>
<dbReference type="Pfam" id="PF13607">
    <property type="entry name" value="Succ_CoA_lig"/>
    <property type="match status" value="1"/>
</dbReference>
<dbReference type="InterPro" id="IPR003781">
    <property type="entry name" value="CoA-bd"/>
</dbReference>
<dbReference type="Pfam" id="PF19045">
    <property type="entry name" value="Ligase_CoA_2"/>
    <property type="match status" value="1"/>
</dbReference>
<dbReference type="Proteomes" id="UP001329915">
    <property type="component" value="Chromosome"/>
</dbReference>
<dbReference type="InterPro" id="IPR016102">
    <property type="entry name" value="Succinyl-CoA_synth-like"/>
</dbReference>
<dbReference type="SUPFAM" id="SSF52210">
    <property type="entry name" value="Succinyl-CoA synthetase domains"/>
    <property type="match status" value="2"/>
</dbReference>
<organism evidence="7 8">
    <name type="scientific">Metallumcola ferriviriculae</name>
    <dbReference type="NCBI Taxonomy" id="3039180"/>
    <lineage>
        <taxon>Bacteria</taxon>
        <taxon>Bacillati</taxon>
        <taxon>Bacillota</taxon>
        <taxon>Clostridia</taxon>
        <taxon>Neomoorellales</taxon>
        <taxon>Desulfitibacteraceae</taxon>
        <taxon>Metallumcola</taxon>
    </lineage>
</organism>
<sequence>MTNKYYETAQTDLDFFFKPQSIAIIGASGDAKKPGGRPIEGLLTKGYAGKIFPVNPRYERIAGLKCYPSVIDISEPVDLAIISVPAKLVLDMFRDCVKKKVKAVIIFSSGFAETGEEGNRLQQEITDLARQHSIRVLGPNCLGIINIPGSVMASFGTIVNLDPVLPTSLGFVTQSGAYGVMVYARALQQGVGFSSFVSVGNEADLEFSDFIGYLLEDPNTKLIGGYMEGAKNGSKLRKVAERAAELQKPILLIKVGRSSAGSRAASSHTGSLAGDDLVYEAFFRQMGIIRIETLDELTSFAILHRSARKAAGRNVAILSASGGGGVVLADKCEGVGLNVPELTGDTKCRLEQVLPSFGSARNPIDPTGQILTEPTLMAKCMEVILKDDNIDMVILNVGLNHEGADVMVEGMIEQYNASDKPIVFVTTDTTEDPESEKLVNKIQNTGIPLMFEGYHAVDAMEKLVWYQERAAKIVQKDKQVDKSSEAQLPVKTKQLLKNSKNLTEYQCKQLLKAYGLPITQEGLATSAEMAIGIAADIGYPVVMKIQSPEILHKTEAKGIKLNLASAKEVKDAYHDIISNAKNYDPQAEIHGVLVQEMVGGGVEVIVGSSRDPVFGNAIIFGLGGIFVEALKDVALRIAPITRVDVEEMIKEIKGYAVLEGLRGRPAANLEAITDVILKISRFVIEYDIKELDINPLIVTDKGAKIVDALIIRN</sequence>
<dbReference type="SUPFAM" id="SSF56059">
    <property type="entry name" value="Glutathione synthetase ATP-binding domain-like"/>
    <property type="match status" value="1"/>
</dbReference>
<dbReference type="Pfam" id="PF13549">
    <property type="entry name" value="ATP-grasp_5"/>
    <property type="match status" value="1"/>
</dbReference>